<gene>
    <name evidence="1" type="ORF">DKW60_23420</name>
</gene>
<keyword evidence="2" id="KW-1185">Reference proteome</keyword>
<evidence type="ECO:0000313" key="1">
    <source>
        <dbReference type="EMBL" id="PWQ92005.1"/>
    </source>
</evidence>
<reference evidence="1 2" key="1">
    <citation type="submission" date="2018-05" db="EMBL/GenBank/DDBJ databases">
        <title>Leucothrix arctica sp. nov., isolated from Arctic seawater.</title>
        <authorList>
            <person name="Choi A."/>
            <person name="Baek K."/>
        </authorList>
    </citation>
    <scope>NUCLEOTIDE SEQUENCE [LARGE SCALE GENOMIC DNA]</scope>
    <source>
        <strain evidence="1 2">JCM 18388</strain>
    </source>
</reference>
<evidence type="ECO:0000313" key="2">
    <source>
        <dbReference type="Proteomes" id="UP000245539"/>
    </source>
</evidence>
<comment type="caution">
    <text evidence="1">The sequence shown here is derived from an EMBL/GenBank/DDBJ whole genome shotgun (WGS) entry which is preliminary data.</text>
</comment>
<evidence type="ECO:0008006" key="3">
    <source>
        <dbReference type="Google" id="ProtNLM"/>
    </source>
</evidence>
<dbReference type="OrthoDB" id="7541663at2"/>
<accession>A0A317C021</accession>
<dbReference type="Proteomes" id="UP000245539">
    <property type="component" value="Unassembled WGS sequence"/>
</dbReference>
<sequence>MDQPSLDNSIKNYTFYYDESNNVRKLTLLDGKYNIDNHQSKVSSSNFVLAGIVKNNNSNDHSFDDLFSELNIQKTAKELKFNQVAKGEFEDVLKSRKLMILLRWLLNSNYNIHYFNLNMEYWVFLDLIEDLVLHVSKERIISDEILDSRQFHYKDALYCLLKLRKEAFLNIANRYGYPKISKAYAKKFISEISSLAKETTLPNNRFRYDVSTVSSMKIKSLHKFLRLCKGVDDLTLTYNHERGVLIDGLSFFYSDRLRKFNHSIHIFDNEYDIEREIKDISIWDDTVRNSTFKFVESIEHKKIQVSDVVAGLFMRYFTFLNKYELAETLNIKGGFNSTQAENINLMKSLIYKSAAECEQFLFYSMSVSESDNHNAFLFDR</sequence>
<proteinExistence type="predicted"/>
<dbReference type="EMBL" id="QGKM01000141">
    <property type="protein sequence ID" value="PWQ92005.1"/>
    <property type="molecule type" value="Genomic_DNA"/>
</dbReference>
<protein>
    <recommendedName>
        <fullName evidence="3">DUF3800 domain-containing protein</fullName>
    </recommendedName>
</protein>
<organism evidence="1 2">
    <name type="scientific">Leucothrix pacifica</name>
    <dbReference type="NCBI Taxonomy" id="1247513"/>
    <lineage>
        <taxon>Bacteria</taxon>
        <taxon>Pseudomonadati</taxon>
        <taxon>Pseudomonadota</taxon>
        <taxon>Gammaproteobacteria</taxon>
        <taxon>Thiotrichales</taxon>
        <taxon>Thiotrichaceae</taxon>
        <taxon>Leucothrix</taxon>
    </lineage>
</organism>
<name>A0A317C021_9GAMM</name>
<dbReference type="AlphaFoldDB" id="A0A317C021"/>
<dbReference type="RefSeq" id="WP_109840049.1">
    <property type="nucleotide sequence ID" value="NZ_QGKM01000141.1"/>
</dbReference>